<feature type="compositionally biased region" description="Polar residues" evidence="1">
    <location>
        <begin position="79"/>
        <end position="102"/>
    </location>
</feature>
<dbReference type="OrthoDB" id="5585231at2759"/>
<feature type="region of interest" description="Disordered" evidence="1">
    <location>
        <begin position="30"/>
        <end position="184"/>
    </location>
</feature>
<evidence type="ECO:0000313" key="2">
    <source>
        <dbReference type="EMBL" id="CAD7284719.1"/>
    </source>
</evidence>
<reference evidence="2" key="1">
    <citation type="submission" date="2020-11" db="EMBL/GenBank/DDBJ databases">
        <authorList>
            <person name="Tran Van P."/>
        </authorList>
    </citation>
    <scope>NUCLEOTIDE SEQUENCE</scope>
</reference>
<gene>
    <name evidence="2" type="ORF">NMOB1V02_LOCUS12323</name>
</gene>
<dbReference type="AlphaFoldDB" id="A0A7R9GLF0"/>
<dbReference type="Proteomes" id="UP000678499">
    <property type="component" value="Unassembled WGS sequence"/>
</dbReference>
<organism evidence="2">
    <name type="scientific">Notodromas monacha</name>
    <dbReference type="NCBI Taxonomy" id="399045"/>
    <lineage>
        <taxon>Eukaryota</taxon>
        <taxon>Metazoa</taxon>
        <taxon>Ecdysozoa</taxon>
        <taxon>Arthropoda</taxon>
        <taxon>Crustacea</taxon>
        <taxon>Oligostraca</taxon>
        <taxon>Ostracoda</taxon>
        <taxon>Podocopa</taxon>
        <taxon>Podocopida</taxon>
        <taxon>Cypridocopina</taxon>
        <taxon>Cypridoidea</taxon>
        <taxon>Cyprididae</taxon>
        <taxon>Notodromas</taxon>
    </lineage>
</organism>
<feature type="compositionally biased region" description="Low complexity" evidence="1">
    <location>
        <begin position="115"/>
        <end position="129"/>
    </location>
</feature>
<keyword evidence="3" id="KW-1185">Reference proteome</keyword>
<dbReference type="EMBL" id="CAJPEX010009430">
    <property type="protein sequence ID" value="CAG0924871.1"/>
    <property type="molecule type" value="Genomic_DNA"/>
</dbReference>
<proteinExistence type="predicted"/>
<evidence type="ECO:0000313" key="3">
    <source>
        <dbReference type="Proteomes" id="UP000678499"/>
    </source>
</evidence>
<dbReference type="EMBL" id="OA891467">
    <property type="protein sequence ID" value="CAD7284719.1"/>
    <property type="molecule type" value="Genomic_DNA"/>
</dbReference>
<feature type="region of interest" description="Disordered" evidence="1">
    <location>
        <begin position="242"/>
        <end position="363"/>
    </location>
</feature>
<feature type="compositionally biased region" description="Low complexity" evidence="1">
    <location>
        <begin position="42"/>
        <end position="64"/>
    </location>
</feature>
<feature type="non-terminal residue" evidence="2">
    <location>
        <position position="1"/>
    </location>
</feature>
<sequence>MSMSTTTMLDGGPLAPQALMTSVPSFASDDGDGLHLLPCPNAYSPARSPAPSSRPSRGSSLARSHSGSMDIQCDAMSEANDTSAASRGAQTGVMSAWSSASSEEGPVPLLPDGNQQPQTPQLSQQQQQQFGHILRARTLSESCQPQPTPIIQQRPMGSSPMKARSLLGPSAPAVSLPTSPHLSPANQLQQTQQMHSGLSHLSVLYTLPSGQSMPDLQNAVQKQIPNMLTIPGQGNEPCDPCGRPPSPGSQVRMLSPTTRGISYPPPSSRSLKRTMPVPQSRFPPLRKADRVASEGRANLGPVSMSDSNTSSPSSQQQSTNPFAPGFNDGTPERTSSPIDDFCSGVDRIGAGNGNNRRRPVRAEERRYLTAGAVEDIK</sequence>
<evidence type="ECO:0000256" key="1">
    <source>
        <dbReference type="SAM" id="MobiDB-lite"/>
    </source>
</evidence>
<protein>
    <submittedName>
        <fullName evidence="2">Uncharacterized protein</fullName>
    </submittedName>
</protein>
<name>A0A7R9GLF0_9CRUS</name>
<feature type="compositionally biased region" description="Low complexity" evidence="1">
    <location>
        <begin position="307"/>
        <end position="321"/>
    </location>
</feature>
<accession>A0A7R9GLF0</accession>